<keyword evidence="11" id="KW-1185">Reference proteome</keyword>
<dbReference type="GO" id="GO:0071949">
    <property type="term" value="F:FAD binding"/>
    <property type="evidence" value="ECO:0007669"/>
    <property type="project" value="TreeGrafter"/>
</dbReference>
<dbReference type="GO" id="GO:0003677">
    <property type="term" value="F:DNA binding"/>
    <property type="evidence" value="ECO:0007669"/>
    <property type="project" value="TreeGrafter"/>
</dbReference>
<keyword evidence="5 8" id="KW-0157">Chromophore</keyword>
<dbReference type="SUPFAM" id="SSF48173">
    <property type="entry name" value="Cryptochrome/photolyase FAD-binding domain"/>
    <property type="match status" value="1"/>
</dbReference>
<evidence type="ECO:0000313" key="11">
    <source>
        <dbReference type="Proteomes" id="UP000217895"/>
    </source>
</evidence>
<comment type="cofactor">
    <cofactor evidence="8">
        <name>(6R)-5,10-methylene-5,6,7,8-tetrahydrofolate</name>
        <dbReference type="ChEBI" id="CHEBI:15636"/>
    </cofactor>
    <text evidence="8">Binds 1 5,10-methenyltetrahydrofolate (MTHF) per subunit.</text>
</comment>
<dbReference type="InterPro" id="IPR036155">
    <property type="entry name" value="Crypto/Photolyase_N_sf"/>
</dbReference>
<feature type="binding site" evidence="6">
    <location>
        <position position="238"/>
    </location>
    <ligand>
        <name>FAD</name>
        <dbReference type="ChEBI" id="CHEBI:57692"/>
    </ligand>
</feature>
<dbReference type="Gene3D" id="1.25.40.80">
    <property type="match status" value="1"/>
</dbReference>
<dbReference type="InterPro" id="IPR006050">
    <property type="entry name" value="DNA_photolyase_N"/>
</dbReference>
<proteinExistence type="inferred from homology"/>
<feature type="site" description="Electron transfer via tryptophanyl radical" evidence="7">
    <location>
        <position position="375"/>
    </location>
</feature>
<sequence>MESIVAEKRIIMWYRNDLRVHDHEPLMKAIRSGATVIPVYCFEPRQFGTTPYGFPKTGAFRAQFLLESVADLRQNLRSLGSDLLIRQGKAEEMIPAIAKALAVESVYYYHEVTSEETQVEDNLREALKAIETSIQAFWGMTLYHPDDLPFAIGEIPELFTNFRKGVEKSATVNEMFPTPERLAELPDIDRGEIPTLEELGLEPPQRDPRGMIPYQGGETAGKARLAEYFWKQDALKAYKETRNGMLGVDYSSKFSAWLALGCLSPRYIYSQVQDYESQRVRNDSTYWLIFELLWRDFFRFICAKHGNQIFYQSGLLGVSIPWKDDVDRFELWRTGNTGFPLIDANMQEIATTGFMSNRGRQNVASFLTKNLGINWQWGAEWFESILIDYDVCSNWGNWNYNAGVGNDARGFRFFNIIKQSKDYDPDGSYVKHWLPALKDVPAAKVHEPWKLLPVEQQRFQVRIGVDYPRPIVDLFKSAQANESIYNAAVERSTPKRAKSRR</sequence>
<feature type="site" description="Electron transfer via tryptophanyl radical" evidence="7">
    <location>
        <position position="322"/>
    </location>
</feature>
<dbReference type="InterPro" id="IPR036134">
    <property type="entry name" value="Crypto/Photolyase_FAD-like_sf"/>
</dbReference>
<evidence type="ECO:0000256" key="7">
    <source>
        <dbReference type="PIRSR" id="PIRSR602081-2"/>
    </source>
</evidence>
<feature type="site" description="Electron transfer via tryptophanyl radical" evidence="7">
    <location>
        <position position="398"/>
    </location>
</feature>
<keyword evidence="3 6" id="KW-0285">Flavoprotein</keyword>
<dbReference type="Pfam" id="PF03441">
    <property type="entry name" value="FAD_binding_7"/>
    <property type="match status" value="1"/>
</dbReference>
<dbReference type="Proteomes" id="UP000217895">
    <property type="component" value="Chromosome"/>
</dbReference>
<evidence type="ECO:0000256" key="1">
    <source>
        <dbReference type="ARBA" id="ARBA00005862"/>
    </source>
</evidence>
<evidence type="ECO:0000256" key="8">
    <source>
        <dbReference type="RuleBase" id="RU367151"/>
    </source>
</evidence>
<gene>
    <name evidence="10" type="ORF">NIES2135_50130</name>
</gene>
<evidence type="ECO:0000256" key="6">
    <source>
        <dbReference type="PIRSR" id="PIRSR602081-1"/>
    </source>
</evidence>
<dbReference type="PANTHER" id="PTHR11455">
    <property type="entry name" value="CRYPTOCHROME"/>
    <property type="match status" value="1"/>
</dbReference>
<dbReference type="Pfam" id="PF00875">
    <property type="entry name" value="DNA_photolyase"/>
    <property type="match status" value="1"/>
</dbReference>
<evidence type="ECO:0000256" key="5">
    <source>
        <dbReference type="ARBA" id="ARBA00022991"/>
    </source>
</evidence>
<dbReference type="AlphaFoldDB" id="A0A1Z4JN57"/>
<dbReference type="GO" id="GO:0003913">
    <property type="term" value="F:DNA photolyase activity"/>
    <property type="evidence" value="ECO:0007669"/>
    <property type="project" value="InterPro"/>
</dbReference>
<name>A0A1Z4JN57_LEPBY</name>
<evidence type="ECO:0000259" key="9">
    <source>
        <dbReference type="PROSITE" id="PS51645"/>
    </source>
</evidence>
<dbReference type="InterPro" id="IPR014133">
    <property type="entry name" value="Cry_DASH"/>
</dbReference>
<feature type="domain" description="Photolyase/cryptochrome alpha/beta" evidence="9">
    <location>
        <begin position="8"/>
        <end position="142"/>
    </location>
</feature>
<dbReference type="PRINTS" id="PR00147">
    <property type="entry name" value="DNAPHOTLYASE"/>
</dbReference>
<evidence type="ECO:0000256" key="2">
    <source>
        <dbReference type="ARBA" id="ARBA00017881"/>
    </source>
</evidence>
<dbReference type="SUPFAM" id="SSF52425">
    <property type="entry name" value="Cryptochrome/photolyase, N-terminal domain"/>
    <property type="match status" value="1"/>
</dbReference>
<dbReference type="PANTHER" id="PTHR11455:SF22">
    <property type="entry name" value="CRYPTOCHROME DASH"/>
    <property type="match status" value="1"/>
</dbReference>
<feature type="binding site" evidence="6">
    <location>
        <begin position="251"/>
        <end position="255"/>
    </location>
    <ligand>
        <name>FAD</name>
        <dbReference type="ChEBI" id="CHEBI:57692"/>
    </ligand>
</feature>
<evidence type="ECO:0000256" key="3">
    <source>
        <dbReference type="ARBA" id="ARBA00022630"/>
    </source>
</evidence>
<dbReference type="InterPro" id="IPR005101">
    <property type="entry name" value="Cryptochr/Photolyase_FAD-bd"/>
</dbReference>
<dbReference type="InterPro" id="IPR014729">
    <property type="entry name" value="Rossmann-like_a/b/a_fold"/>
</dbReference>
<reference evidence="10 11" key="1">
    <citation type="submission" date="2017-06" db="EMBL/GenBank/DDBJ databases">
        <title>Genome sequencing of cyanobaciteial culture collection at National Institute for Environmental Studies (NIES).</title>
        <authorList>
            <person name="Hirose Y."/>
            <person name="Shimura Y."/>
            <person name="Fujisawa T."/>
            <person name="Nakamura Y."/>
            <person name="Kawachi M."/>
        </authorList>
    </citation>
    <scope>NUCLEOTIDE SEQUENCE [LARGE SCALE GENOMIC DNA]</scope>
    <source>
        <strain evidence="10 11">NIES-2135</strain>
    </source>
</reference>
<dbReference type="NCBIfam" id="TIGR02765">
    <property type="entry name" value="crypto_DASH"/>
    <property type="match status" value="1"/>
</dbReference>
<comment type="function">
    <text evidence="8">May have a photoreceptor function.</text>
</comment>
<dbReference type="Gene3D" id="1.10.579.10">
    <property type="entry name" value="DNA Cyclobutane Dipyrimidine Photolyase, subunit A, domain 3"/>
    <property type="match status" value="1"/>
</dbReference>
<dbReference type="GO" id="GO:0000719">
    <property type="term" value="P:photoreactive repair"/>
    <property type="evidence" value="ECO:0007669"/>
    <property type="project" value="TreeGrafter"/>
</dbReference>
<keyword evidence="4 6" id="KW-0274">FAD</keyword>
<protein>
    <recommendedName>
        <fullName evidence="2 8">Cryptochrome DASH</fullName>
    </recommendedName>
</protein>
<dbReference type="EMBL" id="AP018203">
    <property type="protein sequence ID" value="BAY58140.1"/>
    <property type="molecule type" value="Genomic_DNA"/>
</dbReference>
<accession>A0A1Z4JN57</accession>
<dbReference type="PROSITE" id="PS51645">
    <property type="entry name" value="PHR_CRY_ALPHA_BETA"/>
    <property type="match status" value="1"/>
</dbReference>
<comment type="similarity">
    <text evidence="1 8">Belongs to the DNA photolyase class-1 family.</text>
</comment>
<dbReference type="Gene3D" id="3.40.50.620">
    <property type="entry name" value="HUPs"/>
    <property type="match status" value="1"/>
</dbReference>
<comment type="cofactor">
    <cofactor evidence="6 8">
        <name>FAD</name>
        <dbReference type="ChEBI" id="CHEBI:57692"/>
    </cofactor>
    <text evidence="6 8">Binds 1 FAD per subunit.</text>
</comment>
<organism evidence="10 11">
    <name type="scientific">Leptolyngbya boryana NIES-2135</name>
    <dbReference type="NCBI Taxonomy" id="1973484"/>
    <lineage>
        <taxon>Bacteria</taxon>
        <taxon>Bacillati</taxon>
        <taxon>Cyanobacteriota</taxon>
        <taxon>Cyanophyceae</taxon>
        <taxon>Leptolyngbyales</taxon>
        <taxon>Leptolyngbyaceae</taxon>
        <taxon>Leptolyngbya group</taxon>
        <taxon>Leptolyngbya</taxon>
    </lineage>
</organism>
<evidence type="ECO:0000256" key="4">
    <source>
        <dbReference type="ARBA" id="ARBA00022827"/>
    </source>
</evidence>
<evidence type="ECO:0000313" key="10">
    <source>
        <dbReference type="EMBL" id="BAY58140.1"/>
    </source>
</evidence>
<feature type="binding site" evidence="6">
    <location>
        <begin position="291"/>
        <end position="298"/>
    </location>
    <ligand>
        <name>FAD</name>
        <dbReference type="ChEBI" id="CHEBI:57692"/>
    </ligand>
</feature>
<feature type="binding site" evidence="6">
    <location>
        <begin position="388"/>
        <end position="390"/>
    </location>
    <ligand>
        <name>FAD</name>
        <dbReference type="ChEBI" id="CHEBI:57692"/>
    </ligand>
</feature>
<dbReference type="InterPro" id="IPR002081">
    <property type="entry name" value="Cryptochrome/DNA_photolyase_1"/>
</dbReference>